<sequence>MAGDKSGGAKQIRTCGDAMKKYKALKDALETTHEITKLIKLSPRREAIFHEDKQSSVEPTSPGIRLLCPTRWTVRVALYKKLLFQQQKDNLVAALTVKTSLPSLHCNESFDLFWTKTMKAGALDTSGPKILRKRKVSRQNDDGNAETEYHSSPTNSSTLNGCVIPLTVLKVTLSKKAMQPIAIYKIFF</sequence>
<protein>
    <submittedName>
        <fullName evidence="2">Uncharacterized protein</fullName>
    </submittedName>
</protein>
<feature type="region of interest" description="Disordered" evidence="1">
    <location>
        <begin position="131"/>
        <end position="155"/>
    </location>
</feature>
<name>A0A1X7VLJ3_AMPQE</name>
<dbReference type="AlphaFoldDB" id="A0A1X7VLJ3"/>
<evidence type="ECO:0000313" key="2">
    <source>
        <dbReference type="EnsemblMetazoa" id="Aqu2.1.40293_001"/>
    </source>
</evidence>
<accession>A0A1X7VLJ3</accession>
<proteinExistence type="predicted"/>
<dbReference type="InParanoid" id="A0A1X7VLJ3"/>
<dbReference type="EnsemblMetazoa" id="Aqu2.1.40293_001">
    <property type="protein sequence ID" value="Aqu2.1.40293_001"/>
    <property type="gene ID" value="Aqu2.1.40293"/>
</dbReference>
<organism evidence="2">
    <name type="scientific">Amphimedon queenslandica</name>
    <name type="common">Sponge</name>
    <dbReference type="NCBI Taxonomy" id="400682"/>
    <lineage>
        <taxon>Eukaryota</taxon>
        <taxon>Metazoa</taxon>
        <taxon>Porifera</taxon>
        <taxon>Demospongiae</taxon>
        <taxon>Heteroscleromorpha</taxon>
        <taxon>Haplosclerida</taxon>
        <taxon>Niphatidae</taxon>
        <taxon>Amphimedon</taxon>
    </lineage>
</organism>
<evidence type="ECO:0000256" key="1">
    <source>
        <dbReference type="SAM" id="MobiDB-lite"/>
    </source>
</evidence>
<reference evidence="2" key="1">
    <citation type="submission" date="2017-05" db="UniProtKB">
        <authorList>
            <consortium name="EnsemblMetazoa"/>
        </authorList>
    </citation>
    <scope>IDENTIFICATION</scope>
</reference>